<protein>
    <recommendedName>
        <fullName evidence="11">SUMO-activating enzyme subunit</fullName>
    </recommendedName>
</protein>
<organism evidence="19 20">
    <name type="scientific">Carpinus fangiana</name>
    <dbReference type="NCBI Taxonomy" id="176857"/>
    <lineage>
        <taxon>Eukaryota</taxon>
        <taxon>Viridiplantae</taxon>
        <taxon>Streptophyta</taxon>
        <taxon>Embryophyta</taxon>
        <taxon>Tracheophyta</taxon>
        <taxon>Spermatophyta</taxon>
        <taxon>Magnoliopsida</taxon>
        <taxon>eudicotyledons</taxon>
        <taxon>Gunneridae</taxon>
        <taxon>Pentapetalae</taxon>
        <taxon>rosids</taxon>
        <taxon>fabids</taxon>
        <taxon>Fagales</taxon>
        <taxon>Betulaceae</taxon>
        <taxon>Carpinus</taxon>
    </lineage>
</organism>
<evidence type="ECO:0000256" key="12">
    <source>
        <dbReference type="PIRSR" id="PIRSR039133-1"/>
    </source>
</evidence>
<dbReference type="InterPro" id="IPR019572">
    <property type="entry name" value="UBA_E1_SCCH"/>
</dbReference>
<reference evidence="19 20" key="1">
    <citation type="submission" date="2019-06" db="EMBL/GenBank/DDBJ databases">
        <title>A chromosomal-level reference genome of Carpinus fangiana (Coryloideae, Betulaceae).</title>
        <authorList>
            <person name="Yang X."/>
            <person name="Wang Z."/>
            <person name="Zhang L."/>
            <person name="Hao G."/>
            <person name="Liu J."/>
            <person name="Yang Y."/>
        </authorList>
    </citation>
    <scope>NUCLEOTIDE SEQUENCE [LARGE SCALE GENOMIC DNA]</scope>
    <source>
        <strain evidence="19">Cfa_2016G</strain>
        <tissue evidence="19">Leaf</tissue>
    </source>
</reference>
<dbReference type="OrthoDB" id="10255449at2759"/>
<feature type="binding site" evidence="14">
    <location>
        <position position="431"/>
    </location>
    <ligand>
        <name>Zn(2+)</name>
        <dbReference type="ChEBI" id="CHEBI:29105"/>
    </ligand>
</feature>
<dbReference type="PANTHER" id="PTHR10953">
    <property type="entry name" value="UBIQUITIN-ACTIVATING ENZYME E1"/>
    <property type="match status" value="1"/>
</dbReference>
<dbReference type="GO" id="GO:0031510">
    <property type="term" value="C:SUMO activating enzyme complex"/>
    <property type="evidence" value="ECO:0007669"/>
    <property type="project" value="UniProtKB-UniRule"/>
</dbReference>
<evidence type="ECO:0000256" key="2">
    <source>
        <dbReference type="ARBA" id="ARBA00004718"/>
    </source>
</evidence>
<feature type="binding site" evidence="13">
    <location>
        <begin position="112"/>
        <end position="117"/>
    </location>
    <ligand>
        <name>ATP</name>
        <dbReference type="ChEBI" id="CHEBI:30616"/>
    </ligand>
</feature>
<evidence type="ECO:0000256" key="10">
    <source>
        <dbReference type="ARBA" id="ARBA00023242"/>
    </source>
</evidence>
<keyword evidence="10" id="KW-0539">Nucleus</keyword>
<keyword evidence="9 11" id="KW-0067">ATP-binding</keyword>
<dbReference type="PANTHER" id="PTHR10953:SF5">
    <property type="entry name" value="SUMO-ACTIVATING ENZYME SUBUNIT 2"/>
    <property type="match status" value="1"/>
</dbReference>
<evidence type="ECO:0000259" key="18">
    <source>
        <dbReference type="Pfam" id="PF14732"/>
    </source>
</evidence>
<dbReference type="GO" id="GO:0019948">
    <property type="term" value="F:SUMO activating enzyme activity"/>
    <property type="evidence" value="ECO:0007669"/>
    <property type="project" value="UniProtKB-UniRule"/>
</dbReference>
<dbReference type="InterPro" id="IPR045886">
    <property type="entry name" value="ThiF/MoeB/HesA"/>
</dbReference>
<feature type="domain" description="Ubiquitin-activating enzyme SCCH" evidence="17">
    <location>
        <begin position="315"/>
        <end position="365"/>
    </location>
</feature>
<comment type="similarity">
    <text evidence="3 11">Belongs to the ubiquitin-activating E1 family.</text>
</comment>
<evidence type="ECO:0000256" key="4">
    <source>
        <dbReference type="ARBA" id="ARBA00022679"/>
    </source>
</evidence>
<feature type="binding site" evidence="14">
    <location>
        <position position="428"/>
    </location>
    <ligand>
        <name>Zn(2+)</name>
        <dbReference type="ChEBI" id="CHEBI:29105"/>
    </ligand>
</feature>
<feature type="binding site" evidence="13">
    <location>
        <position position="67"/>
    </location>
    <ligand>
        <name>ATP</name>
        <dbReference type="ChEBI" id="CHEBI:30616"/>
    </ligand>
</feature>
<comment type="subcellular location">
    <subcellularLocation>
        <location evidence="1">Nucleus</location>
    </subcellularLocation>
</comment>
<evidence type="ECO:0000256" key="13">
    <source>
        <dbReference type="PIRSR" id="PIRSR039133-2"/>
    </source>
</evidence>
<dbReference type="Pfam" id="PF00899">
    <property type="entry name" value="ThiF"/>
    <property type="match status" value="1"/>
</dbReference>
<evidence type="ECO:0000256" key="8">
    <source>
        <dbReference type="ARBA" id="ARBA00022833"/>
    </source>
</evidence>
<keyword evidence="20" id="KW-1185">Reference proteome</keyword>
<sequence length="638" mass="70990">MASQQQLTTIKVAKVLMVGAGGIGCELLKTLALSDFRDIHIIDMDTIEVSNLNRQFLFRQSHVGQSKAKVARDAVLKFKPHINITPYHANVKDPEFNVDFFKQFNVVLNGLDNLDARRHVNRLCLAAEVPLVESGTTGFLGQVTVHVKGRTECYECQPKPAPKTYPVCTITSTPSKFVHCIVWAKDLLFAKLVGDKNQENDLNVRSTDAASSSEQTEDVFERRRDEDIELYGRRIYDHVFGYNIEKALSNEETWKNSIRPKPIYSRDVLPEGLAQQNGICAADDPLLVSAMASLGMKNPQDIWSLMENSKIFLESLKLFFMKREKEIGNLTFDKDDQLAVEFVTAAANIRASSFGIPLHSLFEAKGIAGNIVHAVATTNAIIAGLIVIEAIKVLQNDTNNYRMTYCLEHPTRKMLLMPVEPFEPNKSCYVCSETPLTLEINTHRAKLRDFVEKIVKAKLGMCFPLIMHGAALLYEVGDDLDEDMVANYAANLEKVLSELPSPITSGTVVTVEDLKQELTCNFNIKHRVEFDEEKEPDGMLLSGWTQASSVEKDDNKSIGNGGTTSNASQTVPAAENNDEADNVLSGKKRKVPEVPEGAAQDCVSDITRKNKKLEMVDDDDDCLMLEGDPGICKKKKLQ</sequence>
<dbReference type="Gene3D" id="1.10.10.520">
    <property type="entry name" value="Ubiquitin activating enzymes (Uba3). Chain: B, domain 2"/>
    <property type="match status" value="1"/>
</dbReference>
<keyword evidence="8 11" id="KW-0862">Zinc</keyword>
<dbReference type="Gene3D" id="3.10.290.20">
    <property type="entry name" value="Ubiquitin-like 2 activating enzyme e1b. Chain: B, domain 3"/>
    <property type="match status" value="1"/>
</dbReference>
<evidence type="ECO:0000256" key="3">
    <source>
        <dbReference type="ARBA" id="ARBA00005673"/>
    </source>
</evidence>
<dbReference type="InterPro" id="IPR000594">
    <property type="entry name" value="ThiF_NAD_FAD-bd"/>
</dbReference>
<dbReference type="InterPro" id="IPR023318">
    <property type="entry name" value="Ub_act_enz_dom_a_sf"/>
</dbReference>
<evidence type="ECO:0000256" key="6">
    <source>
        <dbReference type="ARBA" id="ARBA00022741"/>
    </source>
</evidence>
<evidence type="ECO:0000259" key="16">
    <source>
        <dbReference type="Pfam" id="PF00899"/>
    </source>
</evidence>
<dbReference type="EMBL" id="CM017322">
    <property type="protein sequence ID" value="KAE8008561.1"/>
    <property type="molecule type" value="Genomic_DNA"/>
</dbReference>
<comment type="pathway">
    <text evidence="2 11">Protein modification; protein sumoylation.</text>
</comment>
<dbReference type="InterPro" id="IPR042449">
    <property type="entry name" value="Ub-E1_IAD_1"/>
</dbReference>
<keyword evidence="7 11" id="KW-0833">Ubl conjugation pathway</keyword>
<evidence type="ECO:0000256" key="1">
    <source>
        <dbReference type="ARBA" id="ARBA00004123"/>
    </source>
</evidence>
<dbReference type="Gene3D" id="3.50.50.80">
    <property type="entry name" value="Ubiquitin-activating enzyme E1, inactive adenylation domain, subdomain 1"/>
    <property type="match status" value="1"/>
</dbReference>
<feature type="binding site" evidence="13">
    <location>
        <position position="43"/>
    </location>
    <ligand>
        <name>ATP</name>
        <dbReference type="ChEBI" id="CHEBI:30616"/>
    </ligand>
</feature>
<keyword evidence="6 11" id="KW-0547">Nucleotide-binding</keyword>
<dbReference type="FunFam" id="3.40.50.720:FF:000864">
    <property type="entry name" value="SUMO-activating enzyme subunit"/>
    <property type="match status" value="1"/>
</dbReference>
<dbReference type="FunFam" id="3.10.290.20:FF:000004">
    <property type="entry name" value="SUMO-activating enzyme subunit"/>
    <property type="match status" value="1"/>
</dbReference>
<dbReference type="AlphaFoldDB" id="A0A5N6QN33"/>
<feature type="region of interest" description="Disordered" evidence="15">
    <location>
        <begin position="550"/>
        <end position="598"/>
    </location>
</feature>
<keyword evidence="4" id="KW-0808">Transferase</keyword>
<keyword evidence="5 11" id="KW-0479">Metal-binding</keyword>
<dbReference type="GO" id="GO:0016740">
    <property type="term" value="F:transferase activity"/>
    <property type="evidence" value="ECO:0007669"/>
    <property type="project" value="UniProtKB-KW"/>
</dbReference>
<dbReference type="FunFam" id="3.50.50.80:FF:000002">
    <property type="entry name" value="SUMO-activating enzyme subunit 2"/>
    <property type="match status" value="1"/>
</dbReference>
<evidence type="ECO:0000256" key="11">
    <source>
        <dbReference type="PIRNR" id="PIRNR039133"/>
    </source>
</evidence>
<feature type="active site" description="Glycyl thioester intermediate" evidence="12">
    <location>
        <position position="168"/>
    </location>
</feature>
<dbReference type="InterPro" id="IPR030661">
    <property type="entry name" value="Uba2"/>
</dbReference>
<feature type="binding site" evidence="14">
    <location>
        <position position="156"/>
    </location>
    <ligand>
        <name>Zn(2+)</name>
        <dbReference type="ChEBI" id="CHEBI:29105"/>
    </ligand>
</feature>
<dbReference type="InterPro" id="IPR028077">
    <property type="entry name" value="UAE_UbL_dom"/>
</dbReference>
<evidence type="ECO:0000256" key="7">
    <source>
        <dbReference type="ARBA" id="ARBA00022786"/>
    </source>
</evidence>
<proteinExistence type="inferred from homology"/>
<dbReference type="PIRSF" id="PIRSF039133">
    <property type="entry name" value="SUMO_E1B"/>
    <property type="match status" value="1"/>
</dbReference>
<dbReference type="FunFam" id="3.40.50.720:FF:000618">
    <property type="entry name" value="SUMO-activating enzyme subunit 2"/>
    <property type="match status" value="1"/>
</dbReference>
<dbReference type="GO" id="GO:0046872">
    <property type="term" value="F:metal ion binding"/>
    <property type="evidence" value="ECO:0007669"/>
    <property type="project" value="UniProtKB-KW"/>
</dbReference>
<evidence type="ECO:0000259" key="17">
    <source>
        <dbReference type="Pfam" id="PF10585"/>
    </source>
</evidence>
<dbReference type="GO" id="GO:0005524">
    <property type="term" value="F:ATP binding"/>
    <property type="evidence" value="ECO:0007669"/>
    <property type="project" value="UniProtKB-UniRule"/>
</dbReference>
<dbReference type="SUPFAM" id="SSF69572">
    <property type="entry name" value="Activating enzymes of the ubiquitin-like proteins"/>
    <property type="match status" value="1"/>
</dbReference>
<dbReference type="UniPathway" id="UPA00886"/>
<dbReference type="Pfam" id="PF14732">
    <property type="entry name" value="UAE_UbL"/>
    <property type="match status" value="1"/>
</dbReference>
<dbReference type="GO" id="GO:0016925">
    <property type="term" value="P:protein sumoylation"/>
    <property type="evidence" value="ECO:0007669"/>
    <property type="project" value="UniProtKB-UniRule"/>
</dbReference>
<evidence type="ECO:0000313" key="19">
    <source>
        <dbReference type="EMBL" id="KAE8008561.1"/>
    </source>
</evidence>
<dbReference type="CDD" id="cd01489">
    <property type="entry name" value="Uba2_SUMO"/>
    <property type="match status" value="1"/>
</dbReference>
<gene>
    <name evidence="19" type="ORF">FH972_005060</name>
</gene>
<evidence type="ECO:0000256" key="9">
    <source>
        <dbReference type="ARBA" id="ARBA00022840"/>
    </source>
</evidence>
<name>A0A5N6QN33_9ROSI</name>
<evidence type="ECO:0000256" key="14">
    <source>
        <dbReference type="PIRSR" id="PIRSR039133-3"/>
    </source>
</evidence>
<dbReference type="InterPro" id="IPR035985">
    <property type="entry name" value="Ubiquitin-activating_enz"/>
</dbReference>
<evidence type="ECO:0000256" key="15">
    <source>
        <dbReference type="SAM" id="MobiDB-lite"/>
    </source>
</evidence>
<evidence type="ECO:0000313" key="20">
    <source>
        <dbReference type="Proteomes" id="UP000327013"/>
    </source>
</evidence>
<dbReference type="GO" id="GO:0005737">
    <property type="term" value="C:cytoplasm"/>
    <property type="evidence" value="ECO:0007669"/>
    <property type="project" value="TreeGrafter"/>
</dbReference>
<feature type="binding site" evidence="13">
    <location>
        <begin position="51"/>
        <end position="54"/>
    </location>
    <ligand>
        <name>ATP</name>
        <dbReference type="ChEBI" id="CHEBI:30616"/>
    </ligand>
</feature>
<dbReference type="Pfam" id="PF10585">
    <property type="entry name" value="UBA_E1_SCCH"/>
    <property type="match status" value="1"/>
</dbReference>
<feature type="domain" description="Ubiquitin/SUMO-activating enzyme ubiquitin-like" evidence="18">
    <location>
        <begin position="438"/>
        <end position="530"/>
    </location>
</feature>
<feature type="binding site" evidence="13">
    <location>
        <begin position="19"/>
        <end position="24"/>
    </location>
    <ligand>
        <name>ATP</name>
        <dbReference type="ChEBI" id="CHEBI:30616"/>
    </ligand>
</feature>
<evidence type="ECO:0000256" key="5">
    <source>
        <dbReference type="ARBA" id="ARBA00022723"/>
    </source>
</evidence>
<dbReference type="Proteomes" id="UP000327013">
    <property type="component" value="Chromosome 2"/>
</dbReference>
<accession>A0A5N6QN33</accession>
<dbReference type="FunFam" id="1.10.10.520:FF:000004">
    <property type="entry name" value="SUMO-activating enzyme subunit"/>
    <property type="match status" value="1"/>
</dbReference>
<feature type="domain" description="THIF-type NAD/FAD binding fold" evidence="16">
    <location>
        <begin position="5"/>
        <end position="429"/>
    </location>
</feature>
<feature type="binding site" evidence="14">
    <location>
        <position position="153"/>
    </location>
    <ligand>
        <name>Zn(2+)</name>
        <dbReference type="ChEBI" id="CHEBI:29105"/>
    </ligand>
</feature>
<comment type="subunit">
    <text evidence="11">Heterodimer.</text>
</comment>